<dbReference type="EMBL" id="CM042885">
    <property type="protein sequence ID" value="KAI4364943.1"/>
    <property type="molecule type" value="Genomic_DNA"/>
</dbReference>
<comment type="caution">
    <text evidence="1">The sequence shown here is derived from an EMBL/GenBank/DDBJ whole genome shotgun (WGS) entry which is preliminary data.</text>
</comment>
<gene>
    <name evidence="1" type="ORF">MLD38_020974</name>
</gene>
<name>A0ACB9QMP6_9MYRT</name>
<accession>A0ACB9QMP6</accession>
<dbReference type="Proteomes" id="UP001057402">
    <property type="component" value="Chromosome 6"/>
</dbReference>
<sequence>MSAYSSLVLLFLAFLTSPSSTTYAYRLGDVQSWCRKTPYPQPCEYFLSNDGKSSPIARKSDFLRISLELALEHAFHAHGHASSLGYECRNAREKVAWSDCLELYDHAIHRLNLTIGRKCTQEDTQTWLSAALTGLQTCRDGFAELGVADHVLPMMSNNVSKLISNALAMNYVPYSGPKYGQWFPSWLKPLERKLLQSSSSSSPKANVIVAGDGSGNYRTIQGALNAASKRKGSSRYVIYIKAGTYKENIEVGKSLKNIMFIGDGMGKTIITGSKSVGGGSTTFSSATVAVTGDGFIARDITIRNTAGAANHQAVALRSVSNFKIIK</sequence>
<evidence type="ECO:0000313" key="2">
    <source>
        <dbReference type="Proteomes" id="UP001057402"/>
    </source>
</evidence>
<protein>
    <submittedName>
        <fullName evidence="1">Uncharacterized protein</fullName>
    </submittedName>
</protein>
<organism evidence="1 2">
    <name type="scientific">Melastoma candidum</name>
    <dbReference type="NCBI Taxonomy" id="119954"/>
    <lineage>
        <taxon>Eukaryota</taxon>
        <taxon>Viridiplantae</taxon>
        <taxon>Streptophyta</taxon>
        <taxon>Embryophyta</taxon>
        <taxon>Tracheophyta</taxon>
        <taxon>Spermatophyta</taxon>
        <taxon>Magnoliopsida</taxon>
        <taxon>eudicotyledons</taxon>
        <taxon>Gunneridae</taxon>
        <taxon>Pentapetalae</taxon>
        <taxon>rosids</taxon>
        <taxon>malvids</taxon>
        <taxon>Myrtales</taxon>
        <taxon>Melastomataceae</taxon>
        <taxon>Melastomatoideae</taxon>
        <taxon>Melastomateae</taxon>
        <taxon>Melastoma</taxon>
    </lineage>
</organism>
<keyword evidence="2" id="KW-1185">Reference proteome</keyword>
<evidence type="ECO:0000313" key="1">
    <source>
        <dbReference type="EMBL" id="KAI4364943.1"/>
    </source>
</evidence>
<reference evidence="2" key="1">
    <citation type="journal article" date="2023" name="Front. Plant Sci.">
        <title>Chromosomal-level genome assembly of Melastoma candidum provides insights into trichome evolution.</title>
        <authorList>
            <person name="Zhong Y."/>
            <person name="Wu W."/>
            <person name="Sun C."/>
            <person name="Zou P."/>
            <person name="Liu Y."/>
            <person name="Dai S."/>
            <person name="Zhou R."/>
        </authorList>
    </citation>
    <scope>NUCLEOTIDE SEQUENCE [LARGE SCALE GENOMIC DNA]</scope>
</reference>
<proteinExistence type="predicted"/>